<evidence type="ECO:0000256" key="9">
    <source>
        <dbReference type="ARBA" id="ARBA00022729"/>
    </source>
</evidence>
<evidence type="ECO:0000256" key="13">
    <source>
        <dbReference type="ARBA" id="ARBA00023034"/>
    </source>
</evidence>
<dbReference type="InterPro" id="IPR018939">
    <property type="entry name" value="Autophagy-rel_prot_27"/>
</dbReference>
<evidence type="ECO:0000256" key="4">
    <source>
        <dbReference type="ARBA" id="ARBA00004614"/>
    </source>
</evidence>
<dbReference type="SMART" id="SM01404">
    <property type="entry name" value="CIMR"/>
    <property type="match status" value="1"/>
</dbReference>
<gene>
    <name evidence="22" type="ORF">Moror_434</name>
</gene>
<dbReference type="EMBL" id="AWSO01000011">
    <property type="protein sequence ID" value="ESK98108.1"/>
    <property type="molecule type" value="Genomic_DNA"/>
</dbReference>
<dbReference type="SUPFAM" id="SSF50911">
    <property type="entry name" value="Mannose 6-phosphate receptor domain"/>
    <property type="match status" value="1"/>
</dbReference>
<feature type="transmembrane region" description="Helical" evidence="19">
    <location>
        <begin position="183"/>
        <end position="207"/>
    </location>
</feature>
<dbReference type="Gene3D" id="2.70.130.10">
    <property type="entry name" value="Mannose-6-phosphate receptor binding domain"/>
    <property type="match status" value="1"/>
</dbReference>
<dbReference type="Proteomes" id="UP000017559">
    <property type="component" value="Unassembled WGS sequence"/>
</dbReference>
<comment type="similarity">
    <text evidence="5">Belongs to the ATG27 family.</text>
</comment>
<sequence length="398" mass="43073">MFARAPWHFSLVLLLSAHSILAAPSEEKPCTIHSDDGKYYDLNPLKASKDYQVQTPGGKEFYLNICRGVATEAWGLDDAAEVGGFIRRDHGDFSVGRTNTTLVMSDGKPKLRMTGGSKCKTTSGGEGDPAATVIEFVCDTSVFGSGTPRLSEQIPLEDEYACAFFIEWKTHFACPTGERGGPWGFFAGLVAIFLILLMLYVVFGTLYNRYVLQLRGFDQIPQFSLEAMKYHSREALDWFKDVMSSFYEGGQRTGMGGLGGPRRNPTNPVSHQAQVDVGSGGDGGEGGDFVGGFVRPTGTPRSQNTRPSTNPISHQSQVNAQQQQQRQQQTPPREPTPPLPQAKSVAKDTGPATREERAFMLGDDDEEEDVATAAAPAKGNEPAAAPGRDSGDQGAIRL</sequence>
<protein>
    <recommendedName>
        <fullName evidence="6">Autophagy-related protein 27</fullName>
    </recommendedName>
</protein>
<evidence type="ECO:0000256" key="16">
    <source>
        <dbReference type="ARBA" id="ARBA00023157"/>
    </source>
</evidence>
<keyword evidence="17" id="KW-0968">Cytoplasmic vesicle</keyword>
<dbReference type="GO" id="GO:0005770">
    <property type="term" value="C:late endosome"/>
    <property type="evidence" value="ECO:0007669"/>
    <property type="project" value="TreeGrafter"/>
</dbReference>
<accession>V2XG02</accession>
<feature type="signal peptide" evidence="20">
    <location>
        <begin position="1"/>
        <end position="22"/>
    </location>
</feature>
<dbReference type="HOGENOM" id="CLU_631679_0_0_1"/>
<evidence type="ECO:0000256" key="2">
    <source>
        <dbReference type="ARBA" id="ARBA00004358"/>
    </source>
</evidence>
<evidence type="ECO:0000256" key="8">
    <source>
        <dbReference type="ARBA" id="ARBA00022692"/>
    </source>
</evidence>
<dbReference type="GO" id="GO:0010008">
    <property type="term" value="C:endosome membrane"/>
    <property type="evidence" value="ECO:0007669"/>
    <property type="project" value="UniProtKB-SubCell"/>
</dbReference>
<feature type="compositionally biased region" description="Low complexity" evidence="18">
    <location>
        <begin position="371"/>
        <end position="386"/>
    </location>
</feature>
<evidence type="ECO:0000256" key="10">
    <source>
        <dbReference type="ARBA" id="ARBA00022927"/>
    </source>
</evidence>
<name>V2XG02_MONRO</name>
<dbReference type="STRING" id="1381753.V2XG02"/>
<keyword evidence="23" id="KW-1185">Reference proteome</keyword>
<dbReference type="GO" id="GO:0007034">
    <property type="term" value="P:vacuolar transport"/>
    <property type="evidence" value="ECO:0007669"/>
    <property type="project" value="TreeGrafter"/>
</dbReference>
<dbReference type="GO" id="GO:0006914">
    <property type="term" value="P:autophagy"/>
    <property type="evidence" value="ECO:0007669"/>
    <property type="project" value="UniProtKB-KW"/>
</dbReference>
<keyword evidence="12" id="KW-0072">Autophagy</keyword>
<dbReference type="PROSITE" id="PS51914">
    <property type="entry name" value="MRH"/>
    <property type="match status" value="1"/>
</dbReference>
<keyword evidence="7" id="KW-0813">Transport</keyword>
<evidence type="ECO:0000256" key="5">
    <source>
        <dbReference type="ARBA" id="ARBA00005363"/>
    </source>
</evidence>
<feature type="region of interest" description="Disordered" evidence="18">
    <location>
        <begin position="253"/>
        <end position="398"/>
    </location>
</feature>
<feature type="compositionally biased region" description="Gly residues" evidence="18">
    <location>
        <begin position="278"/>
        <end position="290"/>
    </location>
</feature>
<evidence type="ECO:0000256" key="15">
    <source>
        <dbReference type="ARBA" id="ARBA00023136"/>
    </source>
</evidence>
<dbReference type="GO" id="GO:0031966">
    <property type="term" value="C:mitochondrial membrane"/>
    <property type="evidence" value="ECO:0007669"/>
    <property type="project" value="UniProtKB-SubCell"/>
</dbReference>
<evidence type="ECO:0000256" key="12">
    <source>
        <dbReference type="ARBA" id="ARBA00023006"/>
    </source>
</evidence>
<keyword evidence="11 19" id="KW-1133">Transmembrane helix</keyword>
<keyword evidence="15 19" id="KW-0472">Membrane</keyword>
<dbReference type="InterPro" id="IPR009011">
    <property type="entry name" value="Man6P_isomerase_rcpt-bd_dom_sf"/>
</dbReference>
<feature type="domain" description="MRH" evidence="21">
    <location>
        <begin position="28"/>
        <end position="176"/>
    </location>
</feature>
<evidence type="ECO:0000256" key="17">
    <source>
        <dbReference type="ARBA" id="ARBA00023329"/>
    </source>
</evidence>
<dbReference type="PANTHER" id="PTHR15071:SF0">
    <property type="entry name" value="MANNOSE 6-PHOSPHATE RECEPTOR-LIKE PROTEIN 1"/>
    <property type="match status" value="1"/>
</dbReference>
<dbReference type="GO" id="GO:0034045">
    <property type="term" value="C:phagophore assembly site membrane"/>
    <property type="evidence" value="ECO:0007669"/>
    <property type="project" value="UniProtKB-SubCell"/>
</dbReference>
<keyword evidence="16" id="KW-1015">Disulfide bond</keyword>
<evidence type="ECO:0000256" key="18">
    <source>
        <dbReference type="SAM" id="MobiDB-lite"/>
    </source>
</evidence>
<dbReference type="PANTHER" id="PTHR15071">
    <property type="entry name" value="MANNOSE-6-PHOSPHATE RECEPTOR FAMILY MEMBER"/>
    <property type="match status" value="1"/>
</dbReference>
<comment type="subcellular location">
    <subcellularLocation>
        <location evidence="2">Cytoplasmic vesicle membrane</location>
        <topology evidence="2">Single-pass type I membrane protein</topology>
    </subcellularLocation>
    <subcellularLocation>
        <location evidence="4">Golgi apparatus membrane</location>
        <topology evidence="4">Single-pass type I membrane protein</topology>
    </subcellularLocation>
    <subcellularLocation>
        <location evidence="1">Mitochondrion membrane</location>
        <topology evidence="1">Single-pass membrane protein</topology>
    </subcellularLocation>
    <subcellularLocation>
        <location evidence="3">Preautophagosomal structure membrane</location>
        <topology evidence="3">Single-pass type I membrane protein</topology>
    </subcellularLocation>
</comment>
<organism evidence="22 23">
    <name type="scientific">Moniliophthora roreri (strain MCA 2997)</name>
    <name type="common">Cocoa frosty pod rot fungus</name>
    <name type="synonym">Crinipellis roreri</name>
    <dbReference type="NCBI Taxonomy" id="1381753"/>
    <lineage>
        <taxon>Eukaryota</taxon>
        <taxon>Fungi</taxon>
        <taxon>Dikarya</taxon>
        <taxon>Basidiomycota</taxon>
        <taxon>Agaricomycotina</taxon>
        <taxon>Agaricomycetes</taxon>
        <taxon>Agaricomycetidae</taxon>
        <taxon>Agaricales</taxon>
        <taxon>Marasmiineae</taxon>
        <taxon>Marasmiaceae</taxon>
        <taxon>Moniliophthora</taxon>
    </lineage>
</organism>
<feature type="compositionally biased region" description="Low complexity" evidence="18">
    <location>
        <begin position="321"/>
        <end position="331"/>
    </location>
</feature>
<evidence type="ECO:0000256" key="7">
    <source>
        <dbReference type="ARBA" id="ARBA00022448"/>
    </source>
</evidence>
<keyword evidence="22" id="KW-0675">Receptor</keyword>
<dbReference type="KEGG" id="mrr:Moror_434"/>
<evidence type="ECO:0000256" key="11">
    <source>
        <dbReference type="ARBA" id="ARBA00022989"/>
    </source>
</evidence>
<evidence type="ECO:0000256" key="14">
    <source>
        <dbReference type="ARBA" id="ARBA00023128"/>
    </source>
</evidence>
<dbReference type="GO" id="GO:0015031">
    <property type="term" value="P:protein transport"/>
    <property type="evidence" value="ECO:0007669"/>
    <property type="project" value="UniProtKB-KW"/>
</dbReference>
<proteinExistence type="inferred from homology"/>
<dbReference type="InterPro" id="IPR044865">
    <property type="entry name" value="MRH_dom"/>
</dbReference>
<evidence type="ECO:0000256" key="1">
    <source>
        <dbReference type="ARBA" id="ARBA00004304"/>
    </source>
</evidence>
<keyword evidence="9 20" id="KW-0732">Signal</keyword>
<evidence type="ECO:0000256" key="19">
    <source>
        <dbReference type="SAM" id="Phobius"/>
    </source>
</evidence>
<evidence type="ECO:0000259" key="21">
    <source>
        <dbReference type="PROSITE" id="PS51914"/>
    </source>
</evidence>
<evidence type="ECO:0000313" key="23">
    <source>
        <dbReference type="Proteomes" id="UP000017559"/>
    </source>
</evidence>
<dbReference type="OrthoDB" id="4504960at2759"/>
<reference evidence="22 23" key="1">
    <citation type="journal article" date="2014" name="BMC Genomics">
        <title>Genome and secretome analysis of the hemibiotrophic fungal pathogen, Moniliophthora roreri, which causes frosty pod rot disease of cacao: mechanisms of the biotrophic and necrotrophic phases.</title>
        <authorList>
            <person name="Meinhardt L.W."/>
            <person name="Costa G.G.L."/>
            <person name="Thomazella D.P.T."/>
            <person name="Teixeira P.J.P.L."/>
            <person name="Carazzolle M.F."/>
            <person name="Schuster S.C."/>
            <person name="Carlson J.E."/>
            <person name="Guiltinan M.J."/>
            <person name="Mieczkowski P."/>
            <person name="Farmer A."/>
            <person name="Ramaraj T."/>
            <person name="Crozier J."/>
            <person name="Davis R.E."/>
            <person name="Shao J."/>
            <person name="Melnick R.L."/>
            <person name="Pereira G.A.G."/>
            <person name="Bailey B.A."/>
        </authorList>
    </citation>
    <scope>NUCLEOTIDE SEQUENCE [LARGE SCALE GENOMIC DNA]</scope>
    <source>
        <strain evidence="22 23">MCA 2997</strain>
    </source>
</reference>
<dbReference type="GO" id="GO:0000139">
    <property type="term" value="C:Golgi membrane"/>
    <property type="evidence" value="ECO:0007669"/>
    <property type="project" value="UniProtKB-SubCell"/>
</dbReference>
<evidence type="ECO:0000256" key="3">
    <source>
        <dbReference type="ARBA" id="ARBA00004472"/>
    </source>
</evidence>
<keyword evidence="10" id="KW-0653">Protein transport</keyword>
<keyword evidence="13" id="KW-0333">Golgi apparatus</keyword>
<feature type="compositionally biased region" description="Polar residues" evidence="18">
    <location>
        <begin position="299"/>
        <end position="320"/>
    </location>
</feature>
<evidence type="ECO:0000256" key="20">
    <source>
        <dbReference type="SAM" id="SignalP"/>
    </source>
</evidence>
<evidence type="ECO:0000313" key="22">
    <source>
        <dbReference type="EMBL" id="ESK98108.1"/>
    </source>
</evidence>
<feature type="chain" id="PRO_5004711848" description="Autophagy-related protein 27" evidence="20">
    <location>
        <begin position="23"/>
        <end position="398"/>
    </location>
</feature>
<comment type="caution">
    <text evidence="22">The sequence shown here is derived from an EMBL/GenBank/DDBJ whole genome shotgun (WGS) entry which is preliminary data.</text>
</comment>
<evidence type="ECO:0000256" key="6">
    <source>
        <dbReference type="ARBA" id="ARBA00013776"/>
    </source>
</evidence>
<keyword evidence="14" id="KW-0496">Mitochondrion</keyword>
<keyword evidence="8 19" id="KW-0812">Transmembrane</keyword>
<dbReference type="Pfam" id="PF09451">
    <property type="entry name" value="ATG27"/>
    <property type="match status" value="1"/>
</dbReference>
<dbReference type="AlphaFoldDB" id="V2XG02"/>
<feature type="compositionally biased region" description="Polar residues" evidence="18">
    <location>
        <begin position="264"/>
        <end position="273"/>
    </location>
</feature>